<name>A0ABT8J1V6_9MICO</name>
<evidence type="ECO:0000256" key="1">
    <source>
        <dbReference type="ARBA" id="ARBA00007125"/>
    </source>
</evidence>
<dbReference type="InterPro" id="IPR003695">
    <property type="entry name" value="Ppx_GppA_N"/>
</dbReference>
<dbReference type="CDD" id="cd24056">
    <property type="entry name" value="ASKHA_NBD_MtPPX1-like"/>
    <property type="match status" value="1"/>
</dbReference>
<evidence type="ECO:0000313" key="3">
    <source>
        <dbReference type="EMBL" id="MDN4599059.1"/>
    </source>
</evidence>
<organism evidence="3 4">
    <name type="scientific">Leifsonia virtsii</name>
    <dbReference type="NCBI Taxonomy" id="3035915"/>
    <lineage>
        <taxon>Bacteria</taxon>
        <taxon>Bacillati</taxon>
        <taxon>Actinomycetota</taxon>
        <taxon>Actinomycetes</taxon>
        <taxon>Micrococcales</taxon>
        <taxon>Microbacteriaceae</taxon>
        <taxon>Leifsonia</taxon>
    </lineage>
</organism>
<dbReference type="RefSeq" id="WP_301220404.1">
    <property type="nucleotide sequence ID" value="NZ_JAROCB010000005.1"/>
</dbReference>
<keyword evidence="4" id="KW-1185">Reference proteome</keyword>
<dbReference type="InterPro" id="IPR050273">
    <property type="entry name" value="GppA/Ppx_hydrolase"/>
</dbReference>
<dbReference type="Pfam" id="PF02541">
    <property type="entry name" value="Ppx-GppA"/>
    <property type="match status" value="1"/>
</dbReference>
<dbReference type="Proteomes" id="UP001174210">
    <property type="component" value="Unassembled WGS sequence"/>
</dbReference>
<accession>A0ABT8J1V6</accession>
<proteinExistence type="inferred from homology"/>
<dbReference type="PANTHER" id="PTHR30005:SF0">
    <property type="entry name" value="RETROGRADE REGULATION PROTEIN 2"/>
    <property type="match status" value="1"/>
</dbReference>
<comment type="caution">
    <text evidence="3">The sequence shown here is derived from an EMBL/GenBank/DDBJ whole genome shotgun (WGS) entry which is preliminary data.</text>
</comment>
<dbReference type="InterPro" id="IPR043129">
    <property type="entry name" value="ATPase_NBD"/>
</dbReference>
<sequence length="307" mass="33059">MRLGVLDVGSNTVHLLVVDAHPGARPLPAATHKSVLRLMRYIEPDGGISDEGCDALLAAISSALRVAEEEDIDELLPFATSALREATNGPELLARVREQTGVDLQVLSGADEARLTFLAVRRWLGWSSGRILLLDIGGGSLEIASGTDEYPDTAVSVPLGAGRATIGFLHDDPPRDEQVEELRDHARRLLAEVVPEIERGDGDHVIGTSKTIRSLARLAGSASARAGGDDRVHLTRSGLADWVPRLGRMPADSRTALPGITSDRAFQIVAGGIVLREAMRAFDVDELEVCPWALREGIILRYLDHLD</sequence>
<evidence type="ECO:0000313" key="4">
    <source>
        <dbReference type="Proteomes" id="UP001174210"/>
    </source>
</evidence>
<gene>
    <name evidence="3" type="ORF">P5G59_18050</name>
</gene>
<feature type="domain" description="Ppx/GppA phosphatase N-terminal" evidence="2">
    <location>
        <begin position="28"/>
        <end position="304"/>
    </location>
</feature>
<dbReference type="SUPFAM" id="SSF53067">
    <property type="entry name" value="Actin-like ATPase domain"/>
    <property type="match status" value="2"/>
</dbReference>
<dbReference type="Gene3D" id="3.30.420.40">
    <property type="match status" value="1"/>
</dbReference>
<reference evidence="3" key="1">
    <citation type="submission" date="2023-03" db="EMBL/GenBank/DDBJ databases">
        <title>MT1 and MT2 Draft Genomes of Novel Species.</title>
        <authorList>
            <person name="Venkateswaran K."/>
        </authorList>
    </citation>
    <scope>NUCLEOTIDE SEQUENCE</scope>
    <source>
        <strain evidence="3">F6_8S_P_1A</strain>
    </source>
</reference>
<comment type="similarity">
    <text evidence="1">Belongs to the GppA/Ppx family.</text>
</comment>
<dbReference type="Gene3D" id="3.30.420.150">
    <property type="entry name" value="Exopolyphosphatase. Domain 2"/>
    <property type="match status" value="1"/>
</dbReference>
<dbReference type="PANTHER" id="PTHR30005">
    <property type="entry name" value="EXOPOLYPHOSPHATASE"/>
    <property type="match status" value="1"/>
</dbReference>
<protein>
    <submittedName>
        <fullName evidence="3">Ppx/GppA phosphatase family protein</fullName>
    </submittedName>
</protein>
<evidence type="ECO:0000259" key="2">
    <source>
        <dbReference type="Pfam" id="PF02541"/>
    </source>
</evidence>
<dbReference type="EMBL" id="JAROCB010000005">
    <property type="protein sequence ID" value="MDN4599059.1"/>
    <property type="molecule type" value="Genomic_DNA"/>
</dbReference>